<accession>A0AAV3T6K4</accession>
<sequence length="77" mass="8122">MVTATGLIAQVNPIGDVLDAVTYFVDAATVDPLSAILVALGNLFFAATFLFFGYLVLGSLVDLLIPESPGRAPPRRE</sequence>
<evidence type="ECO:0000256" key="1">
    <source>
        <dbReference type="SAM" id="Phobius"/>
    </source>
</evidence>
<reference evidence="2 3" key="1">
    <citation type="journal article" date="2019" name="Int. J. Syst. Evol. Microbiol.">
        <title>The Global Catalogue of Microorganisms (GCM) 10K type strain sequencing project: providing services to taxonomists for standard genome sequencing and annotation.</title>
        <authorList>
            <consortium name="The Broad Institute Genomics Platform"/>
            <consortium name="The Broad Institute Genome Sequencing Center for Infectious Disease"/>
            <person name="Wu L."/>
            <person name="Ma J."/>
        </authorList>
    </citation>
    <scope>NUCLEOTIDE SEQUENCE [LARGE SCALE GENOMIC DNA]</scope>
    <source>
        <strain evidence="2 3">JCM 16328</strain>
    </source>
</reference>
<organism evidence="2 3">
    <name type="scientific">Natronoarchaeum mannanilyticum</name>
    <dbReference type="NCBI Taxonomy" id="926360"/>
    <lineage>
        <taxon>Archaea</taxon>
        <taxon>Methanobacteriati</taxon>
        <taxon>Methanobacteriota</taxon>
        <taxon>Stenosarchaea group</taxon>
        <taxon>Halobacteria</taxon>
        <taxon>Halobacteriales</taxon>
        <taxon>Natronoarchaeaceae</taxon>
    </lineage>
</organism>
<name>A0AAV3T6K4_9EURY</name>
<keyword evidence="1" id="KW-0472">Membrane</keyword>
<dbReference type="InterPro" id="IPR058337">
    <property type="entry name" value="DUF8024"/>
</dbReference>
<gene>
    <name evidence="2" type="ORF">GCM10009020_06150</name>
</gene>
<protein>
    <submittedName>
        <fullName evidence="2">Uncharacterized protein</fullName>
    </submittedName>
</protein>
<keyword evidence="1" id="KW-1133">Transmembrane helix</keyword>
<feature type="transmembrane region" description="Helical" evidence="1">
    <location>
        <begin position="43"/>
        <end position="65"/>
    </location>
</feature>
<evidence type="ECO:0000313" key="2">
    <source>
        <dbReference type="EMBL" id="GAA0664096.1"/>
    </source>
</evidence>
<dbReference type="RefSeq" id="WP_343772389.1">
    <property type="nucleotide sequence ID" value="NZ_BAAADV010000001.1"/>
</dbReference>
<evidence type="ECO:0000313" key="3">
    <source>
        <dbReference type="Proteomes" id="UP001500420"/>
    </source>
</evidence>
<dbReference type="EMBL" id="BAAADV010000001">
    <property type="protein sequence ID" value="GAA0664096.1"/>
    <property type="molecule type" value="Genomic_DNA"/>
</dbReference>
<keyword evidence="1" id="KW-0812">Transmembrane</keyword>
<keyword evidence="3" id="KW-1185">Reference proteome</keyword>
<proteinExistence type="predicted"/>
<dbReference type="Pfam" id="PF26067">
    <property type="entry name" value="DUF8024"/>
    <property type="match status" value="1"/>
</dbReference>
<dbReference type="AlphaFoldDB" id="A0AAV3T6K4"/>
<dbReference type="Proteomes" id="UP001500420">
    <property type="component" value="Unassembled WGS sequence"/>
</dbReference>
<comment type="caution">
    <text evidence="2">The sequence shown here is derived from an EMBL/GenBank/DDBJ whole genome shotgun (WGS) entry which is preliminary data.</text>
</comment>